<keyword evidence="1" id="KW-1133">Transmembrane helix</keyword>
<dbReference type="EMBL" id="BK032841">
    <property type="protein sequence ID" value="DAF63498.1"/>
    <property type="molecule type" value="Genomic_DNA"/>
</dbReference>
<proteinExistence type="predicted"/>
<accession>A0A8S5TL41</accession>
<sequence>MIWYYIGTTNFYLILFYFLCVINNLLYFSIL</sequence>
<reference evidence="2" key="1">
    <citation type="journal article" date="2021" name="Proc. Natl. Acad. Sci. U.S.A.">
        <title>A Catalog of Tens of Thousands of Viruses from Human Metagenomes Reveals Hidden Associations with Chronic Diseases.</title>
        <authorList>
            <person name="Tisza M.J."/>
            <person name="Buck C.B."/>
        </authorList>
    </citation>
    <scope>NUCLEOTIDE SEQUENCE</scope>
    <source>
        <strain evidence="2">Ctv2g1</strain>
    </source>
</reference>
<organism evidence="2">
    <name type="scientific">virus sp. ctv2g1</name>
    <dbReference type="NCBI Taxonomy" id="2828000"/>
    <lineage>
        <taxon>Viruses</taxon>
    </lineage>
</organism>
<evidence type="ECO:0000313" key="2">
    <source>
        <dbReference type="EMBL" id="DAF63498.1"/>
    </source>
</evidence>
<name>A0A8S5TL41_9VIRU</name>
<keyword evidence="1" id="KW-0812">Transmembrane</keyword>
<evidence type="ECO:0000256" key="1">
    <source>
        <dbReference type="SAM" id="Phobius"/>
    </source>
</evidence>
<keyword evidence="1" id="KW-0472">Membrane</keyword>
<feature type="transmembrane region" description="Helical" evidence="1">
    <location>
        <begin position="12"/>
        <end position="30"/>
    </location>
</feature>
<protein>
    <submittedName>
        <fullName evidence="2">Uncharacterized protein</fullName>
    </submittedName>
</protein>